<evidence type="ECO:0000313" key="2">
    <source>
        <dbReference type="Proteomes" id="UP000274504"/>
    </source>
</evidence>
<reference evidence="3" key="1">
    <citation type="submission" date="2017-02" db="UniProtKB">
        <authorList>
            <consortium name="WormBaseParasite"/>
        </authorList>
    </citation>
    <scope>IDENTIFICATION</scope>
</reference>
<dbReference type="EMBL" id="UYSG01000416">
    <property type="protein sequence ID" value="VDL19397.1"/>
    <property type="molecule type" value="Genomic_DNA"/>
</dbReference>
<evidence type="ECO:0000313" key="1">
    <source>
        <dbReference type="EMBL" id="VDL19397.1"/>
    </source>
</evidence>
<reference evidence="1 2" key="2">
    <citation type="submission" date="2018-11" db="EMBL/GenBank/DDBJ databases">
        <authorList>
            <consortium name="Pathogen Informatics"/>
        </authorList>
    </citation>
    <scope>NUCLEOTIDE SEQUENCE [LARGE SCALE GENOMIC DNA]</scope>
</reference>
<name>A0A0R3SBQ7_HYMDI</name>
<gene>
    <name evidence="1" type="ORF">HDID_LOCUS1936</name>
</gene>
<dbReference type="Proteomes" id="UP000274504">
    <property type="component" value="Unassembled WGS sequence"/>
</dbReference>
<dbReference type="AlphaFoldDB" id="A0A0R3SBQ7"/>
<organism evidence="3">
    <name type="scientific">Hymenolepis diminuta</name>
    <name type="common">Rat tapeworm</name>
    <dbReference type="NCBI Taxonomy" id="6216"/>
    <lineage>
        <taxon>Eukaryota</taxon>
        <taxon>Metazoa</taxon>
        <taxon>Spiralia</taxon>
        <taxon>Lophotrochozoa</taxon>
        <taxon>Platyhelminthes</taxon>
        <taxon>Cestoda</taxon>
        <taxon>Eucestoda</taxon>
        <taxon>Cyclophyllidea</taxon>
        <taxon>Hymenolepididae</taxon>
        <taxon>Hymenolepis</taxon>
    </lineage>
</organism>
<proteinExistence type="predicted"/>
<dbReference type="WBParaSite" id="HDID_0000193501-mRNA-1">
    <property type="protein sequence ID" value="HDID_0000193501-mRNA-1"/>
    <property type="gene ID" value="HDID_0000193501"/>
</dbReference>
<evidence type="ECO:0000313" key="3">
    <source>
        <dbReference type="WBParaSite" id="HDID_0000193501-mRNA-1"/>
    </source>
</evidence>
<protein>
    <submittedName>
        <fullName evidence="3">Secreted protein</fullName>
    </submittedName>
</protein>
<accession>A0A0R3SBQ7</accession>
<sequence>MTTLLPVMTVEYQCKLKRLRYVATAVSATVSSLTETQAAREAKPHTTVSRHSETGSHFYCSLATSQLPLSASVRSRLRACTWRRV</sequence>